<evidence type="ECO:0000256" key="2">
    <source>
        <dbReference type="ARBA" id="ARBA00022448"/>
    </source>
</evidence>
<dbReference type="Pfam" id="PF11356">
    <property type="entry name" value="T2SSC"/>
    <property type="match status" value="1"/>
</dbReference>
<comment type="subcellular location">
    <subcellularLocation>
        <location evidence="1">Cell inner membrane</location>
    </subcellularLocation>
</comment>
<comment type="caution">
    <text evidence="11">The sequence shown here is derived from an EMBL/GenBank/DDBJ whole genome shotgun (WGS) entry which is preliminary data.</text>
</comment>
<gene>
    <name evidence="11" type="ORF">OA50_02795</name>
</gene>
<evidence type="ECO:0000256" key="7">
    <source>
        <dbReference type="ARBA" id="ARBA00022989"/>
    </source>
</evidence>
<evidence type="ECO:0000256" key="3">
    <source>
        <dbReference type="ARBA" id="ARBA00022475"/>
    </source>
</evidence>
<accession>A0A0B3S1C0</accession>
<keyword evidence="2" id="KW-0813">Transport</keyword>
<evidence type="ECO:0000256" key="1">
    <source>
        <dbReference type="ARBA" id="ARBA00004533"/>
    </source>
</evidence>
<dbReference type="STRING" id="561184.SAMN05216376_10854"/>
<dbReference type="EMBL" id="JSUQ01000010">
    <property type="protein sequence ID" value="KHQ52758.1"/>
    <property type="molecule type" value="Genomic_DNA"/>
</dbReference>
<dbReference type="AlphaFoldDB" id="A0A0B3S1C0"/>
<evidence type="ECO:0000256" key="6">
    <source>
        <dbReference type="ARBA" id="ARBA00022927"/>
    </source>
</evidence>
<keyword evidence="5" id="KW-0812">Transmembrane</keyword>
<evidence type="ECO:0000313" key="12">
    <source>
        <dbReference type="Proteomes" id="UP000030960"/>
    </source>
</evidence>
<dbReference type="GO" id="GO:0015031">
    <property type="term" value="P:protein transport"/>
    <property type="evidence" value="ECO:0007669"/>
    <property type="project" value="UniProtKB-KW"/>
</dbReference>
<dbReference type="GO" id="GO:0005886">
    <property type="term" value="C:plasma membrane"/>
    <property type="evidence" value="ECO:0007669"/>
    <property type="project" value="UniProtKB-SubCell"/>
</dbReference>
<reference evidence="11 12" key="1">
    <citation type="submission" date="2014-10" db="EMBL/GenBank/DDBJ databases">
        <title>Genome sequence of Ponticoccus sp. strain UMTAT08 isolated from clonal culture of toxic dinoflagellate Alexandrium tamiyavanichii.</title>
        <authorList>
            <person name="Gan H.Y."/>
            <person name="Muhd D.-D."/>
            <person name="Mohd Noor M.E."/>
            <person name="Yeong Y.S."/>
            <person name="Usup G."/>
        </authorList>
    </citation>
    <scope>NUCLEOTIDE SEQUENCE [LARGE SCALE GENOMIC DNA]</scope>
    <source>
        <strain evidence="11 12">UMTAT08</strain>
    </source>
</reference>
<dbReference type="Gene3D" id="2.30.30.830">
    <property type="match status" value="1"/>
</dbReference>
<feature type="compositionally biased region" description="Pro residues" evidence="9">
    <location>
        <begin position="68"/>
        <end position="91"/>
    </location>
</feature>
<evidence type="ECO:0000256" key="5">
    <source>
        <dbReference type="ARBA" id="ARBA00022692"/>
    </source>
</evidence>
<feature type="region of interest" description="Disordered" evidence="9">
    <location>
        <begin position="33"/>
        <end position="93"/>
    </location>
</feature>
<protein>
    <recommendedName>
        <fullName evidence="10">Type II secretion system protein GspC N-terminal domain-containing protein</fullName>
    </recommendedName>
</protein>
<keyword evidence="3" id="KW-1003">Cell membrane</keyword>
<dbReference type="OrthoDB" id="7871190at2"/>
<evidence type="ECO:0000256" key="8">
    <source>
        <dbReference type="ARBA" id="ARBA00023136"/>
    </source>
</evidence>
<evidence type="ECO:0000256" key="9">
    <source>
        <dbReference type="SAM" id="MobiDB-lite"/>
    </source>
</evidence>
<name>A0A0B3S1C0_9RHOB</name>
<keyword evidence="12" id="KW-1185">Reference proteome</keyword>
<dbReference type="Proteomes" id="UP000030960">
    <property type="component" value="Unassembled WGS sequence"/>
</dbReference>
<keyword evidence="7" id="KW-1133">Transmembrane helix</keyword>
<keyword evidence="6" id="KW-0653">Protein transport</keyword>
<evidence type="ECO:0000313" key="11">
    <source>
        <dbReference type="EMBL" id="KHQ52758.1"/>
    </source>
</evidence>
<evidence type="ECO:0000259" key="10">
    <source>
        <dbReference type="Pfam" id="PF11356"/>
    </source>
</evidence>
<feature type="domain" description="Type II secretion system protein GspC N-terminal" evidence="10">
    <location>
        <begin position="7"/>
        <end position="150"/>
    </location>
</feature>
<sequence length="157" mass="16568">MRWLAWLLTPLTLAAAIWAGNTLYSTLQDPLPAPRAAPSATPDTGLALDLPQPQPPMRWPSLFGSYKPPEPQPPKPPTPPVVDEPQPPAPPIDSLGFALKGVVSNGDSSWAIVSHPTGERLMRVGDTLADGITVTAIEAGGIRLDNHGAPAFLAFTD</sequence>
<keyword evidence="4" id="KW-0997">Cell inner membrane</keyword>
<organism evidence="11 12">
    <name type="scientific">Mameliella alba</name>
    <dbReference type="NCBI Taxonomy" id="561184"/>
    <lineage>
        <taxon>Bacteria</taxon>
        <taxon>Pseudomonadati</taxon>
        <taxon>Pseudomonadota</taxon>
        <taxon>Alphaproteobacteria</taxon>
        <taxon>Rhodobacterales</taxon>
        <taxon>Roseobacteraceae</taxon>
        <taxon>Mameliella</taxon>
    </lineage>
</organism>
<keyword evidence="8" id="KW-0472">Membrane</keyword>
<dbReference type="InterPro" id="IPR024961">
    <property type="entry name" value="T2SS_GspC_N"/>
</dbReference>
<evidence type="ECO:0000256" key="4">
    <source>
        <dbReference type="ARBA" id="ARBA00022519"/>
    </source>
</evidence>
<dbReference type="RefSeq" id="WP_043142461.1">
    <property type="nucleotide sequence ID" value="NZ_JSUQ01000010.1"/>
</dbReference>
<proteinExistence type="predicted"/>